<keyword evidence="10" id="KW-1185">Reference proteome</keyword>
<evidence type="ECO:0000313" key="10">
    <source>
        <dbReference type="Proteomes" id="UP001610563"/>
    </source>
</evidence>
<dbReference type="Proteomes" id="UP001610563">
    <property type="component" value="Unassembled WGS sequence"/>
</dbReference>
<dbReference type="InterPro" id="IPR003710">
    <property type="entry name" value="ApbA"/>
</dbReference>
<evidence type="ECO:0000256" key="3">
    <source>
        <dbReference type="ARBA" id="ARBA00022857"/>
    </source>
</evidence>
<organism evidence="9 10">
    <name type="scientific">Aspergillus keveii</name>
    <dbReference type="NCBI Taxonomy" id="714993"/>
    <lineage>
        <taxon>Eukaryota</taxon>
        <taxon>Fungi</taxon>
        <taxon>Dikarya</taxon>
        <taxon>Ascomycota</taxon>
        <taxon>Pezizomycotina</taxon>
        <taxon>Eurotiomycetes</taxon>
        <taxon>Eurotiomycetidae</taxon>
        <taxon>Eurotiales</taxon>
        <taxon>Aspergillaceae</taxon>
        <taxon>Aspergillus</taxon>
        <taxon>Aspergillus subgen. Nidulantes</taxon>
    </lineage>
</organism>
<evidence type="ECO:0000256" key="1">
    <source>
        <dbReference type="ARBA" id="ARBA00007870"/>
    </source>
</evidence>
<reference evidence="9 10" key="1">
    <citation type="submission" date="2024-07" db="EMBL/GenBank/DDBJ databases">
        <title>Section-level genome sequencing and comparative genomics of Aspergillus sections Usti and Cavernicolus.</title>
        <authorList>
            <consortium name="Lawrence Berkeley National Laboratory"/>
            <person name="Nybo J.L."/>
            <person name="Vesth T.C."/>
            <person name="Theobald S."/>
            <person name="Frisvad J.C."/>
            <person name="Larsen T.O."/>
            <person name="Kjaerboelling I."/>
            <person name="Rothschild-Mancinelli K."/>
            <person name="Lyhne E.K."/>
            <person name="Kogle M.E."/>
            <person name="Barry K."/>
            <person name="Clum A."/>
            <person name="Na H."/>
            <person name="Ledsgaard L."/>
            <person name="Lin J."/>
            <person name="Lipzen A."/>
            <person name="Kuo A."/>
            <person name="Riley R."/>
            <person name="Mondo S."/>
            <person name="Labutti K."/>
            <person name="Haridas S."/>
            <person name="Pangalinan J."/>
            <person name="Salamov A.A."/>
            <person name="Simmons B.A."/>
            <person name="Magnuson J.K."/>
            <person name="Chen J."/>
            <person name="Drula E."/>
            <person name="Henrissat B."/>
            <person name="Wiebenga A."/>
            <person name="Lubbers R.J."/>
            <person name="Gomes A.C."/>
            <person name="Makela M.R."/>
            <person name="Stajich J."/>
            <person name="Grigoriev I.V."/>
            <person name="Mortensen U.H."/>
            <person name="De Vries R.P."/>
            <person name="Baker S.E."/>
            <person name="Andersen M.R."/>
        </authorList>
    </citation>
    <scope>NUCLEOTIDE SEQUENCE [LARGE SCALE GENOMIC DNA]</scope>
    <source>
        <strain evidence="9 10">CBS 209.92</strain>
    </source>
</reference>
<dbReference type="InterPro" id="IPR013752">
    <property type="entry name" value="KPA_reductase"/>
</dbReference>
<evidence type="ECO:0000259" key="7">
    <source>
        <dbReference type="Pfam" id="PF02558"/>
    </source>
</evidence>
<dbReference type="SUPFAM" id="SSF51735">
    <property type="entry name" value="NAD(P)-binding Rossmann-fold domains"/>
    <property type="match status" value="1"/>
</dbReference>
<dbReference type="PANTHER" id="PTHR43765">
    <property type="entry name" value="2-DEHYDROPANTOATE 2-REDUCTASE-RELATED"/>
    <property type="match status" value="1"/>
</dbReference>
<dbReference type="InterPro" id="IPR050838">
    <property type="entry name" value="Ketopantoate_reductase"/>
</dbReference>
<evidence type="ECO:0000259" key="8">
    <source>
        <dbReference type="Pfam" id="PF08546"/>
    </source>
</evidence>
<comment type="caution">
    <text evidence="9">The sequence shown here is derived from an EMBL/GenBank/DDBJ whole genome shotgun (WGS) entry which is preliminary data.</text>
</comment>
<keyword evidence="3" id="KW-0521">NADP</keyword>
<proteinExistence type="inferred from homology"/>
<dbReference type="Pfam" id="PF02558">
    <property type="entry name" value="ApbA"/>
    <property type="match status" value="1"/>
</dbReference>
<evidence type="ECO:0000256" key="2">
    <source>
        <dbReference type="ARBA" id="ARBA00013014"/>
    </source>
</evidence>
<dbReference type="SUPFAM" id="SSF48179">
    <property type="entry name" value="6-phosphogluconate dehydrogenase C-terminal domain-like"/>
    <property type="match status" value="1"/>
</dbReference>
<dbReference type="EMBL" id="JBFTWV010000115">
    <property type="protein sequence ID" value="KAL2786558.1"/>
    <property type="molecule type" value="Genomic_DNA"/>
</dbReference>
<dbReference type="Gene3D" id="1.10.1040.10">
    <property type="entry name" value="N-(1-d-carboxylethyl)-l-norvaline Dehydrogenase, domain 2"/>
    <property type="match status" value="1"/>
</dbReference>
<name>A0ABR4FTG2_9EURO</name>
<feature type="domain" description="Ketopantoate reductase C-terminal" evidence="8">
    <location>
        <begin position="289"/>
        <end position="419"/>
    </location>
</feature>
<dbReference type="EC" id="1.1.1.169" evidence="2"/>
<feature type="region of interest" description="Disordered" evidence="6">
    <location>
        <begin position="237"/>
        <end position="259"/>
    </location>
</feature>
<evidence type="ECO:0000256" key="5">
    <source>
        <dbReference type="ARBA" id="ARBA00032024"/>
    </source>
</evidence>
<feature type="domain" description="Ketopantoate reductase N-terminal" evidence="7">
    <location>
        <begin position="55"/>
        <end position="244"/>
    </location>
</feature>
<keyword evidence="4" id="KW-0560">Oxidoreductase</keyword>
<evidence type="ECO:0000256" key="6">
    <source>
        <dbReference type="SAM" id="MobiDB-lite"/>
    </source>
</evidence>
<dbReference type="PANTHER" id="PTHR43765:SF2">
    <property type="entry name" value="2-DEHYDROPANTOATE 2-REDUCTASE"/>
    <property type="match status" value="1"/>
</dbReference>
<dbReference type="NCBIfam" id="TIGR00745">
    <property type="entry name" value="apbA_panE"/>
    <property type="match status" value="1"/>
</dbReference>
<dbReference type="Pfam" id="PF08546">
    <property type="entry name" value="ApbA_C"/>
    <property type="match status" value="1"/>
</dbReference>
<dbReference type="InterPro" id="IPR036291">
    <property type="entry name" value="NAD(P)-bd_dom_sf"/>
</dbReference>
<accession>A0ABR4FTG2</accession>
<dbReference type="Gene3D" id="3.40.50.720">
    <property type="entry name" value="NAD(P)-binding Rossmann-like Domain"/>
    <property type="match status" value="1"/>
</dbReference>
<evidence type="ECO:0000256" key="4">
    <source>
        <dbReference type="ARBA" id="ARBA00023002"/>
    </source>
</evidence>
<evidence type="ECO:0000313" key="9">
    <source>
        <dbReference type="EMBL" id="KAL2786558.1"/>
    </source>
</evidence>
<comment type="similarity">
    <text evidence="1">Belongs to the ketopantoate reductase family.</text>
</comment>
<gene>
    <name evidence="9" type="ORF">BJX66DRAFT_312554</name>
</gene>
<dbReference type="InterPro" id="IPR008927">
    <property type="entry name" value="6-PGluconate_DH-like_C_sf"/>
</dbReference>
<dbReference type="InterPro" id="IPR013328">
    <property type="entry name" value="6PGD_dom2"/>
</dbReference>
<sequence>MFGVRPLLRTAAPELCGAKGYGFQRIFSSRPASTWTRDVDEFSGNDGNRRLSGRIHVLGLGNVGTFVAHSLKSRPSPPPITLMMHNTLMFSSWLARKKCLAINTNGLDDIKTGFDVNVFHNQRWCSVDGSSAANNDESGFKPETDWAAAAEDNEEIECLIVTVKAPVTPMALEGVRHRLTPNSTVLFLQNGMGIIDEVNAKVFPDPSRRPHYMVGITSHGLAQRNDTFHVSHNGVGTTILGPVPQPKPRPISPNDTEPDWAPSTKYLLRTLTLTPPLVAVAEPPSSILMHQLEKLAMNSIINPLTVLMDCHNGELLYNFSVTRLMRLLLFEISGVICSLPELQGIPGIESRFSPERLRGMATQLMQKTAKNTSSMLQDVRGRRSTEIEYLNGYIVRRGEELGIKCVVNYTIKHLVLAKQLDLRQRESHAIPVDVTKDLDRRES</sequence>
<protein>
    <recommendedName>
        <fullName evidence="2">2-dehydropantoate 2-reductase</fullName>
        <ecNumber evidence="2">1.1.1.169</ecNumber>
    </recommendedName>
    <alternativeName>
        <fullName evidence="5">Ketopantoate reductase</fullName>
    </alternativeName>
</protein>
<dbReference type="InterPro" id="IPR013332">
    <property type="entry name" value="KPR_N"/>
</dbReference>